<organism evidence="3">
    <name type="scientific">hydrothermal vent metagenome</name>
    <dbReference type="NCBI Taxonomy" id="652676"/>
    <lineage>
        <taxon>unclassified sequences</taxon>
        <taxon>metagenomes</taxon>
        <taxon>ecological metagenomes</taxon>
    </lineage>
</organism>
<feature type="domain" description="Urease accessory protein UreH-like transmembrane" evidence="2">
    <location>
        <begin position="7"/>
        <end position="215"/>
    </location>
</feature>
<proteinExistence type="predicted"/>
<feature type="transmembrane region" description="Helical" evidence="1">
    <location>
        <begin position="83"/>
        <end position="104"/>
    </location>
</feature>
<dbReference type="PANTHER" id="PTHR42208:SF1">
    <property type="entry name" value="HEAVY METAL TRANSPORTER"/>
    <property type="match status" value="1"/>
</dbReference>
<protein>
    <submittedName>
        <fullName evidence="3">Heavy-metal-associated domain (N-terminus) and membrane-bounded cytochrome biogenesis cycZ-like domain, possible membrane copper tolerance protein</fullName>
    </submittedName>
</protein>
<keyword evidence="1" id="KW-1133">Transmembrane helix</keyword>
<accession>A0A1W1C6J0</accession>
<dbReference type="InterPro" id="IPR039447">
    <property type="entry name" value="UreH-like_TM_dom"/>
</dbReference>
<dbReference type="PANTHER" id="PTHR42208">
    <property type="entry name" value="HEAVY METAL TRANSPORTER-RELATED"/>
    <property type="match status" value="1"/>
</dbReference>
<dbReference type="Pfam" id="PF13386">
    <property type="entry name" value="DsbD_2"/>
    <property type="match status" value="1"/>
</dbReference>
<evidence type="ECO:0000256" key="1">
    <source>
        <dbReference type="SAM" id="Phobius"/>
    </source>
</evidence>
<feature type="transmembrane region" description="Helical" evidence="1">
    <location>
        <begin position="7"/>
        <end position="30"/>
    </location>
</feature>
<gene>
    <name evidence="3" type="ORF">MNB_SUP05-5-534</name>
</gene>
<evidence type="ECO:0000313" key="3">
    <source>
        <dbReference type="EMBL" id="SFV61334.1"/>
    </source>
</evidence>
<name>A0A1W1C6J0_9ZZZZ</name>
<evidence type="ECO:0000259" key="2">
    <source>
        <dbReference type="Pfam" id="PF13386"/>
    </source>
</evidence>
<feature type="transmembrane region" description="Helical" evidence="1">
    <location>
        <begin position="204"/>
        <end position="225"/>
    </location>
</feature>
<feature type="transmembrane region" description="Helical" evidence="1">
    <location>
        <begin position="169"/>
        <end position="192"/>
    </location>
</feature>
<feature type="transmembrane region" description="Helical" evidence="1">
    <location>
        <begin position="136"/>
        <end position="157"/>
    </location>
</feature>
<dbReference type="EMBL" id="FPHJ01000033">
    <property type="protein sequence ID" value="SFV61334.1"/>
    <property type="molecule type" value="Genomic_DNA"/>
</dbReference>
<sequence>MEALISIFIVGFFASIGHCVAMCGGIVGALTVGIDKEKQSEKFKVIQYHLAYNFGRLLSYTLMGVIFGYLGSVLIEMTIADKVLRIISGLLMIAMGLYLAGWWFGLQKIEKIGAIVWKKIQPIANKMLPVNSMNKAFSLGLLWGYLPCGVVYSALAFSMASGSWYQGGLLMLSFGLGTLPALLLMGGLSSIFTKFIQRSWVKKIAGLIVIILGVLALLMPIKSLLKPHQMKTMSHQMMKH</sequence>
<keyword evidence="1" id="KW-0472">Membrane</keyword>
<dbReference type="AlphaFoldDB" id="A0A1W1C6J0"/>
<keyword evidence="1" id="KW-0812">Transmembrane</keyword>
<feature type="transmembrane region" description="Helical" evidence="1">
    <location>
        <begin position="50"/>
        <end position="71"/>
    </location>
</feature>
<reference evidence="3" key="1">
    <citation type="submission" date="2016-10" db="EMBL/GenBank/DDBJ databases">
        <authorList>
            <person name="de Groot N.N."/>
        </authorList>
    </citation>
    <scope>NUCLEOTIDE SEQUENCE</scope>
</reference>